<reference evidence="2" key="1">
    <citation type="journal article" date="2022" name="bioRxiv">
        <title>Sequencing and chromosome-scale assembly of the giantPleurodeles waltlgenome.</title>
        <authorList>
            <person name="Brown T."/>
            <person name="Elewa A."/>
            <person name="Iarovenko S."/>
            <person name="Subramanian E."/>
            <person name="Araus A.J."/>
            <person name="Petzold A."/>
            <person name="Susuki M."/>
            <person name="Suzuki K.-i.T."/>
            <person name="Hayashi T."/>
            <person name="Toyoda A."/>
            <person name="Oliveira C."/>
            <person name="Osipova E."/>
            <person name="Leigh N.D."/>
            <person name="Simon A."/>
            <person name="Yun M.H."/>
        </authorList>
    </citation>
    <scope>NUCLEOTIDE SEQUENCE</scope>
    <source>
        <strain evidence="2">20211129_DDA</strain>
        <tissue evidence="2">Liver</tissue>
    </source>
</reference>
<evidence type="ECO:0000313" key="2">
    <source>
        <dbReference type="EMBL" id="KAJ1179151.1"/>
    </source>
</evidence>
<feature type="compositionally biased region" description="Polar residues" evidence="1">
    <location>
        <begin position="1"/>
        <end position="11"/>
    </location>
</feature>
<keyword evidence="3" id="KW-1185">Reference proteome</keyword>
<comment type="caution">
    <text evidence="2">The sequence shown here is derived from an EMBL/GenBank/DDBJ whole genome shotgun (WGS) entry which is preliminary data.</text>
</comment>
<organism evidence="2 3">
    <name type="scientific">Pleurodeles waltl</name>
    <name type="common">Iberian ribbed newt</name>
    <dbReference type="NCBI Taxonomy" id="8319"/>
    <lineage>
        <taxon>Eukaryota</taxon>
        <taxon>Metazoa</taxon>
        <taxon>Chordata</taxon>
        <taxon>Craniata</taxon>
        <taxon>Vertebrata</taxon>
        <taxon>Euteleostomi</taxon>
        <taxon>Amphibia</taxon>
        <taxon>Batrachia</taxon>
        <taxon>Caudata</taxon>
        <taxon>Salamandroidea</taxon>
        <taxon>Salamandridae</taxon>
        <taxon>Pleurodelinae</taxon>
        <taxon>Pleurodeles</taxon>
    </lineage>
</organism>
<protein>
    <submittedName>
        <fullName evidence="2">Uncharacterized protein</fullName>
    </submittedName>
</protein>
<dbReference type="EMBL" id="JANPWB010000006">
    <property type="protein sequence ID" value="KAJ1179151.1"/>
    <property type="molecule type" value="Genomic_DNA"/>
</dbReference>
<feature type="compositionally biased region" description="Pro residues" evidence="1">
    <location>
        <begin position="125"/>
        <end position="138"/>
    </location>
</feature>
<feature type="compositionally biased region" description="Low complexity" evidence="1">
    <location>
        <begin position="82"/>
        <end position="94"/>
    </location>
</feature>
<dbReference type="Proteomes" id="UP001066276">
    <property type="component" value="Chromosome 3_2"/>
</dbReference>
<evidence type="ECO:0000313" key="3">
    <source>
        <dbReference type="Proteomes" id="UP001066276"/>
    </source>
</evidence>
<gene>
    <name evidence="2" type="ORF">NDU88_004387</name>
</gene>
<evidence type="ECO:0000256" key="1">
    <source>
        <dbReference type="SAM" id="MobiDB-lite"/>
    </source>
</evidence>
<proteinExistence type="predicted"/>
<accession>A0AAV7TSB0</accession>
<dbReference type="AlphaFoldDB" id="A0AAV7TSB0"/>
<feature type="region of interest" description="Disordered" evidence="1">
    <location>
        <begin position="1"/>
        <end position="138"/>
    </location>
</feature>
<sequence>MQGGAPQSSAIRATAPLGVNRQEGGGPTSDKHPPPPPPGSRPLFVGSAALQGPASVRGRGIPDPPLAPSTHSAPPTEIPRTGEGLPGPLWLCGPPEVPPPWSSEPLLNSSARARLGTDLGQVKPTPAPPPAKSVPAAPPAIRAWPRRPEAAASAPRLTGVPASPADLLCAGVGLHHRCRDPAANVVRGH</sequence>
<name>A0AAV7TSB0_PLEWA</name>